<dbReference type="Gene3D" id="3.30.710.10">
    <property type="entry name" value="Potassium Channel Kv1.1, Chain A"/>
    <property type="match status" value="1"/>
</dbReference>
<accession>I1HVV4</accession>
<dbReference type="Gramene" id="KQK11835">
    <property type="protein sequence ID" value="KQK11835"/>
    <property type="gene ID" value="BRADI_2g62690v3"/>
</dbReference>
<comment type="pathway">
    <text evidence="1">Protein modification; protein ubiquitination.</text>
</comment>
<dbReference type="eggNOG" id="ENOG502RRQS">
    <property type="taxonomic scope" value="Eukaryota"/>
</dbReference>
<name>I1HVV4_BRADI</name>
<keyword evidence="4" id="KW-1185">Reference proteome</keyword>
<organism evidence="3">
    <name type="scientific">Brachypodium distachyon</name>
    <name type="common">Purple false brome</name>
    <name type="synonym">Trachynia distachya</name>
    <dbReference type="NCBI Taxonomy" id="15368"/>
    <lineage>
        <taxon>Eukaryota</taxon>
        <taxon>Viridiplantae</taxon>
        <taxon>Streptophyta</taxon>
        <taxon>Embryophyta</taxon>
        <taxon>Tracheophyta</taxon>
        <taxon>Spermatophyta</taxon>
        <taxon>Magnoliopsida</taxon>
        <taxon>Liliopsida</taxon>
        <taxon>Poales</taxon>
        <taxon>Poaceae</taxon>
        <taxon>BOP clade</taxon>
        <taxon>Pooideae</taxon>
        <taxon>Stipodae</taxon>
        <taxon>Brachypodieae</taxon>
        <taxon>Brachypodium</taxon>
    </lineage>
</organism>
<dbReference type="STRING" id="15368.I1HVV4"/>
<reference evidence="2 3" key="1">
    <citation type="journal article" date="2010" name="Nature">
        <title>Genome sequencing and analysis of the model grass Brachypodium distachyon.</title>
        <authorList>
            <consortium name="International Brachypodium Initiative"/>
        </authorList>
    </citation>
    <scope>NUCLEOTIDE SEQUENCE [LARGE SCALE GENOMIC DNA]</scope>
    <source>
        <strain evidence="2 3">Bd21</strain>
    </source>
</reference>
<dbReference type="EnsemblPlants" id="KQK11835">
    <property type="protein sequence ID" value="KQK11835"/>
    <property type="gene ID" value="BRADI_2g62690v3"/>
</dbReference>
<evidence type="ECO:0008006" key="5">
    <source>
        <dbReference type="Google" id="ProtNLM"/>
    </source>
</evidence>
<evidence type="ECO:0000313" key="4">
    <source>
        <dbReference type="Proteomes" id="UP000008810"/>
    </source>
</evidence>
<gene>
    <name evidence="2" type="ORF">BRADI_2g62690v3</name>
</gene>
<dbReference type="InterPro" id="IPR011333">
    <property type="entry name" value="SKP1/BTB/POZ_sf"/>
</dbReference>
<evidence type="ECO:0000313" key="2">
    <source>
        <dbReference type="EMBL" id="KQK11835.1"/>
    </source>
</evidence>
<reference evidence="3" key="3">
    <citation type="submission" date="2018-08" db="UniProtKB">
        <authorList>
            <consortium name="EnsemblPlants"/>
        </authorList>
    </citation>
    <scope>IDENTIFICATION</scope>
    <source>
        <strain evidence="3">cv. Bd21</strain>
    </source>
</reference>
<dbReference type="Proteomes" id="UP000008810">
    <property type="component" value="Chromosome 2"/>
</dbReference>
<reference evidence="2" key="2">
    <citation type="submission" date="2017-06" db="EMBL/GenBank/DDBJ databases">
        <title>WGS assembly of Brachypodium distachyon.</title>
        <authorList>
            <consortium name="The International Brachypodium Initiative"/>
            <person name="Lucas S."/>
            <person name="Harmon-Smith M."/>
            <person name="Lail K."/>
            <person name="Tice H."/>
            <person name="Grimwood J."/>
            <person name="Bruce D."/>
            <person name="Barry K."/>
            <person name="Shu S."/>
            <person name="Lindquist E."/>
            <person name="Wang M."/>
            <person name="Pitluck S."/>
            <person name="Vogel J.P."/>
            <person name="Garvin D.F."/>
            <person name="Mockler T.C."/>
            <person name="Schmutz J."/>
            <person name="Rokhsar D."/>
            <person name="Bevan M.W."/>
        </authorList>
    </citation>
    <scope>NUCLEOTIDE SEQUENCE</scope>
    <source>
        <strain evidence="2">Bd21</strain>
    </source>
</reference>
<dbReference type="InParanoid" id="I1HVV4"/>
<dbReference type="AlphaFoldDB" id="I1HVV4"/>
<protein>
    <recommendedName>
        <fullName evidence="5">SKP1 component dimerisation domain-containing protein</fullName>
    </recommendedName>
</protein>
<dbReference type="EMBL" id="CM000881">
    <property type="protein sequence ID" value="KQK11835.1"/>
    <property type="molecule type" value="Genomic_DNA"/>
</dbReference>
<proteinExistence type="predicted"/>
<evidence type="ECO:0000256" key="1">
    <source>
        <dbReference type="ARBA" id="ARBA00004906"/>
    </source>
</evidence>
<dbReference type="HOGENOM" id="CLU_1231402_0_0_1"/>
<sequence length="225" mass="25165">MAVSEAEAMQSWYIKIGMGYHDPSRPIRVFVQGNILSKAMEYCKKHAGAGADDEDLRDWDTGFIHALDHDALFNLVLVAVTGKTKGKSAREMCDIFDMRIPGISSSSGSGSSSPKPILEKALQALDIARRQEFMEYDPKLNADMCTRVSSFNNLAFFDVHNESTFSRGPSLHELIMPSTTLVFSCINVISLKLSKLLNSSLFVLQSPNHVRETQEKNFHAVYTYY</sequence>
<evidence type="ECO:0000313" key="3">
    <source>
        <dbReference type="EnsemblPlants" id="KQK11835"/>
    </source>
</evidence>